<protein>
    <submittedName>
        <fullName evidence="4">Cell envelope-related transcriptional attenuator</fullName>
    </submittedName>
</protein>
<keyword evidence="5" id="KW-1185">Reference proteome</keyword>
<dbReference type="OrthoDB" id="27330at2"/>
<sequence>MGKGRRMLFVFFGVVIGVVLLPVGLGSGLINHPGHLLDVPGHTGTPPWALPRIGRVGSGDSAGGNGIASGFHPPMSEQTPKSASNRDPLAPDSRISPPWTGPFSHGPSPGAGPANMNVLLVGVDRRGKEIGRSDTIILAGVRPARREVLLYSIPRDARVAIPGVGFTKINHAAAYGGIPLLKSSLETWLGVPIDHWVMVDFEGFRRLVTRMGGVSVDIEKAMDYDDPGDGTHIHLVPGRQWLDGQAALDYARFRGDPEADAARVRRQLQLVHALFLRGANPGLWPALAAEAMTCRDHIQTDLGTRALVNLAAALYPFDQVTVRTRALTGVAYVDNRDGVWYLTPDRREVDLLRRSLARSEAREAGS</sequence>
<dbReference type="RefSeq" id="WP_013076916.1">
    <property type="nucleotide sequence ID" value="NC_014098.1"/>
</dbReference>
<dbReference type="Proteomes" id="UP000002368">
    <property type="component" value="Chromosome"/>
</dbReference>
<feature type="domain" description="Cell envelope-related transcriptional attenuator" evidence="3">
    <location>
        <begin position="132"/>
        <end position="275"/>
    </location>
</feature>
<evidence type="ECO:0000313" key="5">
    <source>
        <dbReference type="Proteomes" id="UP000002368"/>
    </source>
</evidence>
<comment type="similarity">
    <text evidence="1">Belongs to the LytR/CpsA/Psr (LCP) family.</text>
</comment>
<gene>
    <name evidence="4" type="ordered locus">Btus_3012</name>
</gene>
<dbReference type="PANTHER" id="PTHR33392:SF6">
    <property type="entry name" value="POLYISOPRENYL-TEICHOIC ACID--PEPTIDOGLYCAN TEICHOIC ACID TRANSFERASE TAGU"/>
    <property type="match status" value="1"/>
</dbReference>
<proteinExistence type="inferred from homology"/>
<evidence type="ECO:0000259" key="3">
    <source>
        <dbReference type="Pfam" id="PF03816"/>
    </source>
</evidence>
<dbReference type="InterPro" id="IPR004474">
    <property type="entry name" value="LytR_CpsA_psr"/>
</dbReference>
<dbReference type="EMBL" id="CP002017">
    <property type="protein sequence ID" value="ADG07636.1"/>
    <property type="molecule type" value="Genomic_DNA"/>
</dbReference>
<dbReference type="Pfam" id="PF03816">
    <property type="entry name" value="LytR_cpsA_psr"/>
    <property type="match status" value="1"/>
</dbReference>
<evidence type="ECO:0000313" key="4">
    <source>
        <dbReference type="EMBL" id="ADG07636.1"/>
    </source>
</evidence>
<feature type="compositionally biased region" description="Gly residues" evidence="2">
    <location>
        <begin position="56"/>
        <end position="67"/>
    </location>
</feature>
<reference evidence="4 5" key="1">
    <citation type="journal article" date="2011" name="Stand. Genomic Sci.">
        <title>Complete genome sequence of the thermophilic, hydrogen-oxidizing Bacillus tusciae type strain (T2) and reclassification in the new genus, Kyrpidia gen. nov. as Kyrpidia tusciae comb. nov. and emendation of the family Alicyclobacillaceae da Costa and Rainey, 2010.</title>
        <authorList>
            <person name="Klenk H.P."/>
            <person name="Lapidus A."/>
            <person name="Chertkov O."/>
            <person name="Copeland A."/>
            <person name="Del Rio T.G."/>
            <person name="Nolan M."/>
            <person name="Lucas S."/>
            <person name="Chen F."/>
            <person name="Tice H."/>
            <person name="Cheng J.F."/>
            <person name="Han C."/>
            <person name="Bruce D."/>
            <person name="Goodwin L."/>
            <person name="Pitluck S."/>
            <person name="Pati A."/>
            <person name="Ivanova N."/>
            <person name="Mavromatis K."/>
            <person name="Daum C."/>
            <person name="Chen A."/>
            <person name="Palaniappan K."/>
            <person name="Chang Y.J."/>
            <person name="Land M."/>
            <person name="Hauser L."/>
            <person name="Jeffries C.D."/>
            <person name="Detter J.C."/>
            <person name="Rohde M."/>
            <person name="Abt B."/>
            <person name="Pukall R."/>
            <person name="Goker M."/>
            <person name="Bristow J."/>
            <person name="Markowitz V."/>
            <person name="Hugenholtz P."/>
            <person name="Eisen J.A."/>
        </authorList>
    </citation>
    <scope>NUCLEOTIDE SEQUENCE [LARGE SCALE GENOMIC DNA]</scope>
    <source>
        <strain evidence="4 5">DSM 2912</strain>
    </source>
</reference>
<dbReference type="eggNOG" id="COG1316">
    <property type="taxonomic scope" value="Bacteria"/>
</dbReference>
<name>D5WVU3_KYRT2</name>
<dbReference type="NCBIfam" id="TIGR00350">
    <property type="entry name" value="lytR_cpsA_psr"/>
    <property type="match status" value="1"/>
</dbReference>
<organism evidence="4 5">
    <name type="scientific">Kyrpidia tusciae (strain DSM 2912 / NBRC 15312 / T2)</name>
    <name type="common">Bacillus tusciae</name>
    <dbReference type="NCBI Taxonomy" id="562970"/>
    <lineage>
        <taxon>Bacteria</taxon>
        <taxon>Bacillati</taxon>
        <taxon>Bacillota</taxon>
        <taxon>Bacilli</taxon>
        <taxon>Bacillales</taxon>
        <taxon>Alicyclobacillaceae</taxon>
        <taxon>Kyrpidia</taxon>
    </lineage>
</organism>
<evidence type="ECO:0000256" key="1">
    <source>
        <dbReference type="ARBA" id="ARBA00006068"/>
    </source>
</evidence>
<accession>D5WVU3</accession>
<dbReference type="PANTHER" id="PTHR33392">
    <property type="entry name" value="POLYISOPRENYL-TEICHOIC ACID--PEPTIDOGLYCAN TEICHOIC ACID TRANSFERASE TAGU"/>
    <property type="match status" value="1"/>
</dbReference>
<dbReference type="STRING" id="562970.Btus_3012"/>
<evidence type="ECO:0000256" key="2">
    <source>
        <dbReference type="SAM" id="MobiDB-lite"/>
    </source>
</evidence>
<dbReference type="AlphaFoldDB" id="D5WVU3"/>
<feature type="region of interest" description="Disordered" evidence="2">
    <location>
        <begin position="47"/>
        <end position="111"/>
    </location>
</feature>
<dbReference type="HOGENOM" id="CLU_756028_0_0_9"/>
<dbReference type="KEGG" id="bts:Btus_3012"/>
<feature type="compositionally biased region" description="Polar residues" evidence="2">
    <location>
        <begin position="76"/>
        <end position="85"/>
    </location>
</feature>
<dbReference type="InterPro" id="IPR050922">
    <property type="entry name" value="LytR/CpsA/Psr_CW_biosynth"/>
</dbReference>
<dbReference type="Gene3D" id="3.40.630.190">
    <property type="entry name" value="LCP protein"/>
    <property type="match status" value="1"/>
</dbReference>